<evidence type="ECO:0000256" key="6">
    <source>
        <dbReference type="ARBA" id="ARBA00023295"/>
    </source>
</evidence>
<proteinExistence type="inferred from homology"/>
<keyword evidence="9" id="KW-1185">Reference proteome</keyword>
<dbReference type="PANTHER" id="PTHR38107:SF3">
    <property type="entry name" value="LYSOZYME RRRD-RELATED"/>
    <property type="match status" value="1"/>
</dbReference>
<accession>F0P2T2</accession>
<dbReference type="CDD" id="cd00737">
    <property type="entry name" value="lyz_endolysin_autolysin"/>
    <property type="match status" value="1"/>
</dbReference>
<dbReference type="RefSeq" id="WP_013597214.1">
    <property type="nucleotide sequence ID" value="NC_015144.1"/>
</dbReference>
<dbReference type="GO" id="GO:0009253">
    <property type="term" value="P:peptidoglycan catabolic process"/>
    <property type="evidence" value="ECO:0007669"/>
    <property type="project" value="InterPro"/>
</dbReference>
<keyword evidence="3 7" id="KW-0081">Bacteriolytic enzyme</keyword>
<evidence type="ECO:0000256" key="1">
    <source>
        <dbReference type="ARBA" id="ARBA00000632"/>
    </source>
</evidence>
<dbReference type="OrthoDB" id="5327667at2"/>
<dbReference type="EMBL" id="CP002455">
    <property type="protein sequence ID" value="ADX66822.1"/>
    <property type="molecule type" value="Genomic_DNA"/>
</dbReference>
<keyword evidence="4 7" id="KW-0378">Hydrolase</keyword>
<comment type="similarity">
    <text evidence="7">Belongs to the glycosyl hydrolase 24 family.</text>
</comment>
<name>F0P2T2_WEEVC</name>
<dbReference type="InterPro" id="IPR023346">
    <property type="entry name" value="Lysozyme-like_dom_sf"/>
</dbReference>
<reference evidence="9" key="2">
    <citation type="journal article" date="2011" name="Stand. Genomic Sci.">
        <title>Complete genome sequence of Weeksella virosa type strain (9751T).</title>
        <authorList>
            <person name="Lang E."/>
            <person name="Teshima H."/>
            <person name="Lucas S."/>
            <person name="Lapidus A."/>
            <person name="Hammon N."/>
            <person name="Deshpande S."/>
            <person name="Nolan M."/>
            <person name="Cheng J."/>
            <person name="Pitluck S."/>
            <person name="Liolios K."/>
            <person name="Pagani I."/>
            <person name="Mikhailova N."/>
            <person name="Ivanova N."/>
            <person name="Mavromatis K."/>
            <person name="Pati A."/>
            <person name="Tapia R."/>
            <person name="Han C."/>
            <person name="Goodwin L."/>
            <person name="Chen A."/>
            <person name="Palaniappan K."/>
            <person name="Land M."/>
            <person name="Hauser L."/>
            <person name="Chang Y."/>
            <person name="Jeffries C."/>
            <person name="Brambilla E."/>
            <person name="Kopitz M."/>
            <person name="Rohde M."/>
            <person name="Goker M."/>
            <person name="Tindall B."/>
            <person name="Detter J."/>
            <person name="Woyke T."/>
            <person name="Bristow J."/>
            <person name="Eisen J."/>
            <person name="Markowitz V."/>
            <person name="Hugenholtz P."/>
            <person name="Klenk H."/>
            <person name="Kyrpides N."/>
        </authorList>
    </citation>
    <scope>NUCLEOTIDE SEQUENCE [LARGE SCALE GENOMIC DNA]</scope>
    <source>
        <strain evidence="9">ATCC 43766 / DSM 16922 / JCM 21250 / NBRC 16016 / NCTC 11634 / CL345/78</strain>
    </source>
</reference>
<dbReference type="PANTHER" id="PTHR38107">
    <property type="match status" value="1"/>
</dbReference>
<keyword evidence="2 7" id="KW-0929">Antimicrobial</keyword>
<reference evidence="8 9" key="1">
    <citation type="journal article" date="2011" name="Stand. Genomic Sci.">
        <title>Complete genome sequence of Weeksella virosa type strain (9751).</title>
        <authorList>
            <person name="Lang E."/>
            <person name="Teshima H."/>
            <person name="Lucas S."/>
            <person name="Lapidus A."/>
            <person name="Hammon N."/>
            <person name="Deshpande S."/>
            <person name="Nolan M."/>
            <person name="Cheng J.F."/>
            <person name="Pitluck S."/>
            <person name="Liolios K."/>
            <person name="Pagani I."/>
            <person name="Mikhailova N."/>
            <person name="Ivanova N."/>
            <person name="Mavromatis K."/>
            <person name="Pati A."/>
            <person name="Tapia R."/>
            <person name="Han C."/>
            <person name="Goodwin L."/>
            <person name="Chen A."/>
            <person name="Palaniappan K."/>
            <person name="Land M."/>
            <person name="Hauser L."/>
            <person name="Chang Y.J."/>
            <person name="Jeffries C.D."/>
            <person name="Brambilla E.M."/>
            <person name="Kopitz M."/>
            <person name="Rohde M."/>
            <person name="Goker M."/>
            <person name="Tindall B.J."/>
            <person name="Detter J.C."/>
            <person name="Woyke T."/>
            <person name="Bristow J."/>
            <person name="Eisen J.A."/>
            <person name="Markowitz V."/>
            <person name="Hugenholtz P."/>
            <person name="Klenk H.P."/>
            <person name="Kyrpides N.C."/>
        </authorList>
    </citation>
    <scope>NUCLEOTIDE SEQUENCE [LARGE SCALE GENOMIC DNA]</scope>
    <source>
        <strain evidence="9">ATCC 43766 / DSM 16922 / JCM 21250 / NBRC 16016 / NCTC 11634 / CL345/78</strain>
    </source>
</reference>
<dbReference type="GO" id="GO:0042742">
    <property type="term" value="P:defense response to bacterium"/>
    <property type="evidence" value="ECO:0007669"/>
    <property type="project" value="UniProtKB-KW"/>
</dbReference>
<dbReference type="GO" id="GO:0016998">
    <property type="term" value="P:cell wall macromolecule catabolic process"/>
    <property type="evidence" value="ECO:0007669"/>
    <property type="project" value="InterPro"/>
</dbReference>
<dbReference type="AlphaFoldDB" id="F0P2T2"/>
<keyword evidence="6 7" id="KW-0326">Glycosidase</keyword>
<dbReference type="Gene3D" id="1.10.530.40">
    <property type="match status" value="1"/>
</dbReference>
<dbReference type="eggNOG" id="COG3772">
    <property type="taxonomic scope" value="Bacteria"/>
</dbReference>
<dbReference type="HAMAP" id="MF_04110">
    <property type="entry name" value="ENDOLYSIN_T4"/>
    <property type="match status" value="1"/>
</dbReference>
<comment type="catalytic activity">
    <reaction evidence="1 7">
        <text>Hydrolysis of (1-&gt;4)-beta-linkages between N-acetylmuramic acid and N-acetyl-D-glucosamine residues in a peptidoglycan and between N-acetyl-D-glucosamine residues in chitodextrins.</text>
        <dbReference type="EC" id="3.2.1.17"/>
    </reaction>
</comment>
<dbReference type="InterPro" id="IPR034690">
    <property type="entry name" value="Endolysin_T4_type"/>
</dbReference>
<evidence type="ECO:0000313" key="9">
    <source>
        <dbReference type="Proteomes" id="UP000008641"/>
    </source>
</evidence>
<dbReference type="HOGENOM" id="CLU_091641_3_1_10"/>
<dbReference type="InterPro" id="IPR033907">
    <property type="entry name" value="Endolysin_autolysin"/>
</dbReference>
<dbReference type="InterPro" id="IPR051018">
    <property type="entry name" value="Bacteriophage_GH24"/>
</dbReference>
<keyword evidence="5" id="KW-1035">Host cytoplasm</keyword>
<dbReference type="GO" id="GO:0031640">
    <property type="term" value="P:killing of cells of another organism"/>
    <property type="evidence" value="ECO:0007669"/>
    <property type="project" value="UniProtKB-KW"/>
</dbReference>
<dbReference type="InterPro" id="IPR002196">
    <property type="entry name" value="Glyco_hydro_24"/>
</dbReference>
<evidence type="ECO:0000256" key="5">
    <source>
        <dbReference type="ARBA" id="ARBA00023200"/>
    </source>
</evidence>
<organism evidence="8 9">
    <name type="scientific">Weeksella virosa (strain ATCC 43766 / DSM 16922 / JCM 21250 / CCUG 30538 / CDC 9751 / IAM 14551 / NBRC 16016 / NCTC 11634 / CL345/78)</name>
    <dbReference type="NCBI Taxonomy" id="865938"/>
    <lineage>
        <taxon>Bacteria</taxon>
        <taxon>Pseudomonadati</taxon>
        <taxon>Bacteroidota</taxon>
        <taxon>Flavobacteriia</taxon>
        <taxon>Flavobacteriales</taxon>
        <taxon>Weeksellaceae</taxon>
        <taxon>Weeksella</taxon>
    </lineage>
</organism>
<dbReference type="KEGG" id="wvi:Weevi_0096"/>
<dbReference type="InterPro" id="IPR023347">
    <property type="entry name" value="Lysozyme_dom_sf"/>
</dbReference>
<sequence length="153" mass="17367">MKTSKKGAEFIADYEKFMSKPYLDQAGVPTIGYGATFYENGVKVKMTDPLITKDRALRLKQYHLSVFEKTVNKLVKSNINQNQFDALVSFAYNVGESALKSSTLLRKVNANPNDPSILNEFAKWNKVTVNGRKVISNGLTRRRKDEAEMYFSK</sequence>
<evidence type="ECO:0000313" key="8">
    <source>
        <dbReference type="EMBL" id="ADX66822.1"/>
    </source>
</evidence>
<evidence type="ECO:0000256" key="7">
    <source>
        <dbReference type="RuleBase" id="RU003788"/>
    </source>
</evidence>
<protein>
    <recommendedName>
        <fullName evidence="7">Lysozyme</fullName>
        <ecNumber evidence="7">3.2.1.17</ecNumber>
    </recommendedName>
</protein>
<dbReference type="STRING" id="865938.Weevi_0096"/>
<dbReference type="Proteomes" id="UP000008641">
    <property type="component" value="Chromosome"/>
</dbReference>
<dbReference type="GO" id="GO:0003796">
    <property type="term" value="F:lysozyme activity"/>
    <property type="evidence" value="ECO:0007669"/>
    <property type="project" value="UniProtKB-EC"/>
</dbReference>
<evidence type="ECO:0000256" key="4">
    <source>
        <dbReference type="ARBA" id="ARBA00022801"/>
    </source>
</evidence>
<evidence type="ECO:0000256" key="3">
    <source>
        <dbReference type="ARBA" id="ARBA00022638"/>
    </source>
</evidence>
<gene>
    <name evidence="8" type="ordered locus">Weevi_0096</name>
</gene>
<dbReference type="SUPFAM" id="SSF53955">
    <property type="entry name" value="Lysozyme-like"/>
    <property type="match status" value="1"/>
</dbReference>
<dbReference type="Pfam" id="PF00959">
    <property type="entry name" value="Phage_lysozyme"/>
    <property type="match status" value="1"/>
</dbReference>
<dbReference type="EC" id="3.2.1.17" evidence="7"/>
<evidence type="ECO:0000256" key="2">
    <source>
        <dbReference type="ARBA" id="ARBA00022529"/>
    </source>
</evidence>